<accession>A0AAN7C5L1</accession>
<dbReference type="EMBL" id="MU860234">
    <property type="protein sequence ID" value="KAK4235836.1"/>
    <property type="molecule type" value="Genomic_DNA"/>
</dbReference>
<dbReference type="AlphaFoldDB" id="A0AAN7C5L1"/>
<evidence type="ECO:0000313" key="2">
    <source>
        <dbReference type="EMBL" id="KAK4235836.1"/>
    </source>
</evidence>
<evidence type="ECO:0008006" key="4">
    <source>
        <dbReference type="Google" id="ProtNLM"/>
    </source>
</evidence>
<feature type="region of interest" description="Disordered" evidence="1">
    <location>
        <begin position="105"/>
        <end position="127"/>
    </location>
</feature>
<protein>
    <recommendedName>
        <fullName evidence="4">SnoaL-like domain-containing protein</fullName>
    </recommendedName>
</protein>
<organism evidence="2 3">
    <name type="scientific">Achaetomium macrosporum</name>
    <dbReference type="NCBI Taxonomy" id="79813"/>
    <lineage>
        <taxon>Eukaryota</taxon>
        <taxon>Fungi</taxon>
        <taxon>Dikarya</taxon>
        <taxon>Ascomycota</taxon>
        <taxon>Pezizomycotina</taxon>
        <taxon>Sordariomycetes</taxon>
        <taxon>Sordariomycetidae</taxon>
        <taxon>Sordariales</taxon>
        <taxon>Chaetomiaceae</taxon>
        <taxon>Achaetomium</taxon>
    </lineage>
</organism>
<evidence type="ECO:0000256" key="1">
    <source>
        <dbReference type="SAM" id="MobiDB-lite"/>
    </source>
</evidence>
<comment type="caution">
    <text evidence="2">The sequence shown here is derived from an EMBL/GenBank/DDBJ whole genome shotgun (WGS) entry which is preliminary data.</text>
</comment>
<reference evidence="2" key="2">
    <citation type="submission" date="2023-05" db="EMBL/GenBank/DDBJ databases">
        <authorList>
            <consortium name="Lawrence Berkeley National Laboratory"/>
            <person name="Steindorff A."/>
            <person name="Hensen N."/>
            <person name="Bonometti L."/>
            <person name="Westerberg I."/>
            <person name="Brannstrom I.O."/>
            <person name="Guillou S."/>
            <person name="Cros-Aarteil S."/>
            <person name="Calhoun S."/>
            <person name="Haridas S."/>
            <person name="Kuo A."/>
            <person name="Mondo S."/>
            <person name="Pangilinan J."/>
            <person name="Riley R."/>
            <person name="Labutti K."/>
            <person name="Andreopoulos B."/>
            <person name="Lipzen A."/>
            <person name="Chen C."/>
            <person name="Yanf M."/>
            <person name="Daum C."/>
            <person name="Ng V."/>
            <person name="Clum A."/>
            <person name="Ohm R."/>
            <person name="Martin F."/>
            <person name="Silar P."/>
            <person name="Natvig D."/>
            <person name="Lalanne C."/>
            <person name="Gautier V."/>
            <person name="Ament-Velasquez S.L."/>
            <person name="Kruys A."/>
            <person name="Hutchinson M.I."/>
            <person name="Powell A.J."/>
            <person name="Barry K."/>
            <person name="Miller A.N."/>
            <person name="Grigoriev I.V."/>
            <person name="Debuchy R."/>
            <person name="Gladieux P."/>
            <person name="Thoren M.H."/>
            <person name="Johannesson H."/>
        </authorList>
    </citation>
    <scope>NUCLEOTIDE SEQUENCE</scope>
    <source>
        <strain evidence="2">CBS 532.94</strain>
    </source>
</reference>
<gene>
    <name evidence="2" type="ORF">C8A03DRAFT_17462</name>
</gene>
<name>A0AAN7C5L1_9PEZI</name>
<keyword evidence="3" id="KW-1185">Reference proteome</keyword>
<proteinExistence type="predicted"/>
<dbReference type="SUPFAM" id="SSF54427">
    <property type="entry name" value="NTF2-like"/>
    <property type="match status" value="1"/>
</dbReference>
<dbReference type="InterPro" id="IPR032710">
    <property type="entry name" value="NTF2-like_dom_sf"/>
</dbReference>
<dbReference type="Gene3D" id="3.10.450.50">
    <property type="match status" value="1"/>
</dbReference>
<sequence>MANPIKDSEPVSVLTSIKARLEYVYQDVTRLQEISSPGLILHPADRDLFSPPRVPLVGIAAAQAHEEGLVAATCGTMAMEVESITVGGGGVFACVMGMLRAEVQDEDEDQVQGSRGDGKDKKCAGGSRRNRRRRIEMAFCGLWRFDDAGRAVEHWENAADPAALSWLLRE</sequence>
<reference evidence="2" key="1">
    <citation type="journal article" date="2023" name="Mol. Phylogenet. Evol.">
        <title>Genome-scale phylogeny and comparative genomics of the fungal order Sordariales.</title>
        <authorList>
            <person name="Hensen N."/>
            <person name="Bonometti L."/>
            <person name="Westerberg I."/>
            <person name="Brannstrom I.O."/>
            <person name="Guillou S."/>
            <person name="Cros-Aarteil S."/>
            <person name="Calhoun S."/>
            <person name="Haridas S."/>
            <person name="Kuo A."/>
            <person name="Mondo S."/>
            <person name="Pangilinan J."/>
            <person name="Riley R."/>
            <person name="LaButti K."/>
            <person name="Andreopoulos B."/>
            <person name="Lipzen A."/>
            <person name="Chen C."/>
            <person name="Yan M."/>
            <person name="Daum C."/>
            <person name="Ng V."/>
            <person name="Clum A."/>
            <person name="Steindorff A."/>
            <person name="Ohm R.A."/>
            <person name="Martin F."/>
            <person name="Silar P."/>
            <person name="Natvig D.O."/>
            <person name="Lalanne C."/>
            <person name="Gautier V."/>
            <person name="Ament-Velasquez S.L."/>
            <person name="Kruys A."/>
            <person name="Hutchinson M.I."/>
            <person name="Powell A.J."/>
            <person name="Barry K."/>
            <person name="Miller A.N."/>
            <person name="Grigoriev I.V."/>
            <person name="Debuchy R."/>
            <person name="Gladieux P."/>
            <person name="Hiltunen Thoren M."/>
            <person name="Johannesson H."/>
        </authorList>
    </citation>
    <scope>NUCLEOTIDE SEQUENCE</scope>
    <source>
        <strain evidence="2">CBS 532.94</strain>
    </source>
</reference>
<dbReference type="Proteomes" id="UP001303760">
    <property type="component" value="Unassembled WGS sequence"/>
</dbReference>
<evidence type="ECO:0000313" key="3">
    <source>
        <dbReference type="Proteomes" id="UP001303760"/>
    </source>
</evidence>